<protein>
    <submittedName>
        <fullName evidence="2">Uncharacterized protein</fullName>
    </submittedName>
</protein>
<dbReference type="AlphaFoldDB" id="A0A1X6P8I8"/>
<evidence type="ECO:0000256" key="1">
    <source>
        <dbReference type="SAM" id="MobiDB-lite"/>
    </source>
</evidence>
<feature type="region of interest" description="Disordered" evidence="1">
    <location>
        <begin position="143"/>
        <end position="165"/>
    </location>
</feature>
<accession>A0A1X6P8I8</accession>
<sequence>MRALQSPRPEGAARAEEPLVGAGAAAAAAGAGAAAGGEGEAAAGAGEAVAGAVTGVKRGKAEAGEQRTGAVARRGVPKAPRVCATSRGAAGGAAEAAGASGAAAAAAAAAATALCLSHPHVVRTAPPPRQKTSVERCASKNLVEGARERVGTQSAPKPTPWPLTL</sequence>
<keyword evidence="3" id="KW-1185">Reference proteome</keyword>
<name>A0A1X6P8I8_PORUM</name>
<organism evidence="2 3">
    <name type="scientific">Porphyra umbilicalis</name>
    <name type="common">Purple laver</name>
    <name type="synonym">Red alga</name>
    <dbReference type="NCBI Taxonomy" id="2786"/>
    <lineage>
        <taxon>Eukaryota</taxon>
        <taxon>Rhodophyta</taxon>
        <taxon>Bangiophyceae</taxon>
        <taxon>Bangiales</taxon>
        <taxon>Bangiaceae</taxon>
        <taxon>Porphyra</taxon>
    </lineage>
</organism>
<feature type="region of interest" description="Disordered" evidence="1">
    <location>
        <begin position="58"/>
        <end position="78"/>
    </location>
</feature>
<proteinExistence type="predicted"/>
<dbReference type="Proteomes" id="UP000218209">
    <property type="component" value="Unassembled WGS sequence"/>
</dbReference>
<evidence type="ECO:0000313" key="2">
    <source>
        <dbReference type="EMBL" id="OSX77211.1"/>
    </source>
</evidence>
<evidence type="ECO:0000313" key="3">
    <source>
        <dbReference type="Proteomes" id="UP000218209"/>
    </source>
</evidence>
<dbReference type="EMBL" id="KV918844">
    <property type="protein sequence ID" value="OSX77211.1"/>
    <property type="molecule type" value="Genomic_DNA"/>
</dbReference>
<reference evidence="2 3" key="1">
    <citation type="submission" date="2017-03" db="EMBL/GenBank/DDBJ databases">
        <title>WGS assembly of Porphyra umbilicalis.</title>
        <authorList>
            <person name="Brawley S.H."/>
            <person name="Blouin N.A."/>
            <person name="Ficko-Blean E."/>
            <person name="Wheeler G.L."/>
            <person name="Lohr M."/>
            <person name="Goodson H.V."/>
            <person name="Jenkins J.W."/>
            <person name="Blaby-Haas C.E."/>
            <person name="Helliwell K.E."/>
            <person name="Chan C."/>
            <person name="Marriage T."/>
            <person name="Bhattacharya D."/>
            <person name="Klein A.S."/>
            <person name="Badis Y."/>
            <person name="Brodie J."/>
            <person name="Cao Y."/>
            <person name="Collen J."/>
            <person name="Dittami S.M."/>
            <person name="Gachon C.M."/>
            <person name="Green B.R."/>
            <person name="Karpowicz S."/>
            <person name="Kim J.W."/>
            <person name="Kudahl U."/>
            <person name="Lin S."/>
            <person name="Michel G."/>
            <person name="Mittag M."/>
            <person name="Olson B.J."/>
            <person name="Pangilinan J."/>
            <person name="Peng Y."/>
            <person name="Qiu H."/>
            <person name="Shu S."/>
            <person name="Singer J.T."/>
            <person name="Smith A.G."/>
            <person name="Sprecher B.N."/>
            <person name="Wagner V."/>
            <person name="Wang W."/>
            <person name="Wang Z.-Y."/>
            <person name="Yan J."/>
            <person name="Yarish C."/>
            <person name="Zoeuner-Riek S."/>
            <person name="Zhuang Y."/>
            <person name="Zou Y."/>
            <person name="Lindquist E.A."/>
            <person name="Grimwood J."/>
            <person name="Barry K."/>
            <person name="Rokhsar D.S."/>
            <person name="Schmutz J."/>
            <person name="Stiller J.W."/>
            <person name="Grossman A.R."/>
            <person name="Prochnik S.E."/>
        </authorList>
    </citation>
    <scope>NUCLEOTIDE SEQUENCE [LARGE SCALE GENOMIC DNA]</scope>
    <source>
        <strain evidence="2">4086291</strain>
    </source>
</reference>
<gene>
    <name evidence="2" type="ORF">BU14_0158s0016</name>
</gene>